<dbReference type="EMBL" id="CM029038">
    <property type="protein sequence ID" value="KAG2650726.1"/>
    <property type="molecule type" value="Genomic_DNA"/>
</dbReference>
<reference evidence="1" key="1">
    <citation type="submission" date="2020-05" db="EMBL/GenBank/DDBJ databases">
        <title>WGS assembly of Panicum virgatum.</title>
        <authorList>
            <person name="Lovell J.T."/>
            <person name="Jenkins J."/>
            <person name="Shu S."/>
            <person name="Juenger T.E."/>
            <person name="Schmutz J."/>
        </authorList>
    </citation>
    <scope>NUCLEOTIDE SEQUENCE</scope>
    <source>
        <strain evidence="1">AP13</strain>
    </source>
</reference>
<comment type="caution">
    <text evidence="1">The sequence shown here is derived from an EMBL/GenBank/DDBJ whole genome shotgun (WGS) entry which is preliminary data.</text>
</comment>
<evidence type="ECO:0000313" key="2">
    <source>
        <dbReference type="Proteomes" id="UP000823388"/>
    </source>
</evidence>
<accession>A0A8T0WYL8</accession>
<protein>
    <submittedName>
        <fullName evidence="1">Uncharacterized protein</fullName>
    </submittedName>
</protein>
<proteinExistence type="predicted"/>
<dbReference type="AlphaFoldDB" id="A0A8T0WYL8"/>
<gene>
    <name evidence="1" type="ORF">PVAP13_1NG204238</name>
</gene>
<sequence length="100" mass="11015">MQGNRGGKMEEEPSEIQGVSRVIQPLYHAPTQDLQAVESIGENSVHLSRVNEPGVEASSGPPYQLALGQVWMTVDHDQLLATMTRLGIKQSDLGLYLWND</sequence>
<evidence type="ECO:0000313" key="1">
    <source>
        <dbReference type="EMBL" id="KAG2650726.1"/>
    </source>
</evidence>
<dbReference type="Proteomes" id="UP000823388">
    <property type="component" value="Chromosome 1N"/>
</dbReference>
<organism evidence="1 2">
    <name type="scientific">Panicum virgatum</name>
    <name type="common">Blackwell switchgrass</name>
    <dbReference type="NCBI Taxonomy" id="38727"/>
    <lineage>
        <taxon>Eukaryota</taxon>
        <taxon>Viridiplantae</taxon>
        <taxon>Streptophyta</taxon>
        <taxon>Embryophyta</taxon>
        <taxon>Tracheophyta</taxon>
        <taxon>Spermatophyta</taxon>
        <taxon>Magnoliopsida</taxon>
        <taxon>Liliopsida</taxon>
        <taxon>Poales</taxon>
        <taxon>Poaceae</taxon>
        <taxon>PACMAD clade</taxon>
        <taxon>Panicoideae</taxon>
        <taxon>Panicodae</taxon>
        <taxon>Paniceae</taxon>
        <taxon>Panicinae</taxon>
        <taxon>Panicum</taxon>
        <taxon>Panicum sect. Hiantes</taxon>
    </lineage>
</organism>
<name>A0A8T0WYL8_PANVG</name>
<keyword evidence="2" id="KW-1185">Reference proteome</keyword>